<dbReference type="OMA" id="YFRTIWL"/>
<dbReference type="PANTHER" id="PTHR43917">
    <property type="match status" value="1"/>
</dbReference>
<dbReference type="EC" id="2.5.1.18" evidence="4"/>
<dbReference type="InterPro" id="IPR051369">
    <property type="entry name" value="GST_Theta"/>
</dbReference>
<evidence type="ECO:0000256" key="2">
    <source>
        <dbReference type="ARBA" id="ARBA00009899"/>
    </source>
</evidence>
<dbReference type="eggNOG" id="KOG0867">
    <property type="taxonomic scope" value="Eukaryota"/>
</dbReference>
<dbReference type="FunFam" id="1.20.1050.10:FF:000008">
    <property type="entry name" value="Glutathione S-transferase theta-1"/>
    <property type="match status" value="1"/>
</dbReference>
<reference evidence="10 11" key="1">
    <citation type="journal article" date="2014" name="Nat. Commun.">
        <title>Molecular traces of alternative social organization in a termite genome.</title>
        <authorList>
            <person name="Terrapon N."/>
            <person name="Li C."/>
            <person name="Robertson H.M."/>
            <person name="Ji L."/>
            <person name="Meng X."/>
            <person name="Booth W."/>
            <person name="Chen Z."/>
            <person name="Childers C.P."/>
            <person name="Glastad K.M."/>
            <person name="Gokhale K."/>
            <person name="Gowin J."/>
            <person name="Gronenberg W."/>
            <person name="Hermansen R.A."/>
            <person name="Hu H."/>
            <person name="Hunt B.G."/>
            <person name="Huylmans A.K."/>
            <person name="Khalil S.M."/>
            <person name="Mitchell R.D."/>
            <person name="Munoz-Torres M.C."/>
            <person name="Mustard J.A."/>
            <person name="Pan H."/>
            <person name="Reese J.T."/>
            <person name="Scharf M.E."/>
            <person name="Sun F."/>
            <person name="Vogel H."/>
            <person name="Xiao J."/>
            <person name="Yang W."/>
            <person name="Yang Z."/>
            <person name="Yang Z."/>
            <person name="Zhou J."/>
            <person name="Zhu J."/>
            <person name="Brent C.S."/>
            <person name="Elsik C.G."/>
            <person name="Goodisman M.A."/>
            <person name="Liberles D.A."/>
            <person name="Roe R.M."/>
            <person name="Vargo E.L."/>
            <person name="Vilcinskas A."/>
            <person name="Wang J."/>
            <person name="Bornberg-Bauer E."/>
            <person name="Korb J."/>
            <person name="Zhang G."/>
            <person name="Liebig J."/>
        </authorList>
    </citation>
    <scope>NUCLEOTIDE SEQUENCE [LARGE SCALE GENOMIC DNA]</scope>
    <source>
        <tissue evidence="10">Whole organism</tissue>
    </source>
</reference>
<comment type="subunit">
    <text evidence="3">Homodimer.</text>
</comment>
<dbReference type="InterPro" id="IPR004046">
    <property type="entry name" value="GST_C"/>
</dbReference>
<dbReference type="InterPro" id="IPR040077">
    <property type="entry name" value="GST_C_Theta"/>
</dbReference>
<dbReference type="GO" id="GO:0005737">
    <property type="term" value="C:cytoplasm"/>
    <property type="evidence" value="ECO:0007669"/>
    <property type="project" value="UniProtKB-SubCell"/>
</dbReference>
<name>A0A067QYX3_ZOONE</name>
<sequence>MGLKMPLKLYGNLLSQPSRAVFMLLKANQIPHEFKFVDMAKGEHLSEEYEKLNPLKKVPVIEDNGFILRESVAILRYLCREKNVPDHWYPKDNKQQAKVDEYLEWQHLDTRLNCSMYFQHKFLIPLIKGEPPNEKKVAEFERRMKTTLGLIENVWLENTPYLTGNQITIADLLGVCEIEQPRIAGYDARAEYPKIAAWMEKVCQDLDPYYNEAHRILNKMAMKSQL</sequence>
<gene>
    <name evidence="10" type="ORF">L798_10283</name>
</gene>
<protein>
    <recommendedName>
        <fullName evidence="4">glutathione transferase</fullName>
        <ecNumber evidence="4">2.5.1.18</ecNumber>
    </recommendedName>
</protein>
<dbReference type="FunCoup" id="A0A067QYX3">
    <property type="interactions" value="610"/>
</dbReference>
<evidence type="ECO:0000256" key="1">
    <source>
        <dbReference type="ARBA" id="ARBA00004496"/>
    </source>
</evidence>
<keyword evidence="11" id="KW-1185">Reference proteome</keyword>
<accession>A0A067QYX3</accession>
<dbReference type="SUPFAM" id="SSF52833">
    <property type="entry name" value="Thioredoxin-like"/>
    <property type="match status" value="1"/>
</dbReference>
<dbReference type="SFLD" id="SFLDG01153">
    <property type="entry name" value="Main.4:_Theta-like"/>
    <property type="match status" value="1"/>
</dbReference>
<evidence type="ECO:0000256" key="4">
    <source>
        <dbReference type="ARBA" id="ARBA00012452"/>
    </source>
</evidence>
<feature type="domain" description="GST N-terminal" evidence="8">
    <location>
        <begin position="5"/>
        <end position="86"/>
    </location>
</feature>
<comment type="catalytic activity">
    <reaction evidence="7">
        <text>RX + glutathione = an S-substituted glutathione + a halide anion + H(+)</text>
        <dbReference type="Rhea" id="RHEA:16437"/>
        <dbReference type="ChEBI" id="CHEBI:15378"/>
        <dbReference type="ChEBI" id="CHEBI:16042"/>
        <dbReference type="ChEBI" id="CHEBI:17792"/>
        <dbReference type="ChEBI" id="CHEBI:57925"/>
        <dbReference type="ChEBI" id="CHEBI:90779"/>
        <dbReference type="EC" id="2.5.1.18"/>
    </reaction>
</comment>
<keyword evidence="5" id="KW-0963">Cytoplasm</keyword>
<dbReference type="InterPro" id="IPR004045">
    <property type="entry name" value="Glutathione_S-Trfase_N"/>
</dbReference>
<proteinExistence type="inferred from homology"/>
<evidence type="ECO:0000256" key="7">
    <source>
        <dbReference type="ARBA" id="ARBA00047960"/>
    </source>
</evidence>
<dbReference type="STRING" id="136037.A0A067QYX3"/>
<evidence type="ECO:0000256" key="5">
    <source>
        <dbReference type="ARBA" id="ARBA00022490"/>
    </source>
</evidence>
<dbReference type="AlphaFoldDB" id="A0A067QYX3"/>
<dbReference type="InterPro" id="IPR040079">
    <property type="entry name" value="Glutathione_S-Trfase"/>
</dbReference>
<dbReference type="CDD" id="cd03050">
    <property type="entry name" value="GST_N_Theta"/>
    <property type="match status" value="1"/>
</dbReference>
<comment type="subcellular location">
    <subcellularLocation>
        <location evidence="1">Cytoplasm</location>
    </subcellularLocation>
</comment>
<dbReference type="InterPro" id="IPR040075">
    <property type="entry name" value="GST_N_Theta"/>
</dbReference>
<dbReference type="GO" id="GO:0006749">
    <property type="term" value="P:glutathione metabolic process"/>
    <property type="evidence" value="ECO:0007669"/>
    <property type="project" value="TreeGrafter"/>
</dbReference>
<evidence type="ECO:0000256" key="3">
    <source>
        <dbReference type="ARBA" id="ARBA00011738"/>
    </source>
</evidence>
<evidence type="ECO:0000313" key="11">
    <source>
        <dbReference type="Proteomes" id="UP000027135"/>
    </source>
</evidence>
<dbReference type="GO" id="GO:0004364">
    <property type="term" value="F:glutathione transferase activity"/>
    <property type="evidence" value="ECO:0007669"/>
    <property type="project" value="UniProtKB-EC"/>
</dbReference>
<dbReference type="CDD" id="cd03183">
    <property type="entry name" value="GST_C_Theta"/>
    <property type="match status" value="1"/>
</dbReference>
<keyword evidence="6 10" id="KW-0808">Transferase</keyword>
<feature type="domain" description="GST C-terminal" evidence="9">
    <location>
        <begin position="92"/>
        <end position="226"/>
    </location>
</feature>
<dbReference type="SFLD" id="SFLDG00358">
    <property type="entry name" value="Main_(cytGST)"/>
    <property type="match status" value="1"/>
</dbReference>
<dbReference type="InterPro" id="IPR010987">
    <property type="entry name" value="Glutathione-S-Trfase_C-like"/>
</dbReference>
<comment type="similarity">
    <text evidence="2">Belongs to the GST superfamily. Theta family.</text>
</comment>
<evidence type="ECO:0000256" key="6">
    <source>
        <dbReference type="ARBA" id="ARBA00022679"/>
    </source>
</evidence>
<dbReference type="Pfam" id="PF02798">
    <property type="entry name" value="GST_N"/>
    <property type="match status" value="1"/>
</dbReference>
<dbReference type="InterPro" id="IPR036282">
    <property type="entry name" value="Glutathione-S-Trfase_C_sf"/>
</dbReference>
<dbReference type="SUPFAM" id="SSF47616">
    <property type="entry name" value="GST C-terminal domain-like"/>
    <property type="match status" value="1"/>
</dbReference>
<dbReference type="PANTHER" id="PTHR43917:SF8">
    <property type="entry name" value="GH16740P-RELATED"/>
    <property type="match status" value="1"/>
</dbReference>
<dbReference type="FunFam" id="3.40.30.10:FF:000176">
    <property type="entry name" value="Glutathione S-transferase theta-1"/>
    <property type="match status" value="1"/>
</dbReference>
<dbReference type="EMBL" id="KK852817">
    <property type="protein sequence ID" value="KDR15740.1"/>
    <property type="molecule type" value="Genomic_DNA"/>
</dbReference>
<dbReference type="Gene3D" id="3.40.30.10">
    <property type="entry name" value="Glutaredoxin"/>
    <property type="match status" value="1"/>
</dbReference>
<dbReference type="Pfam" id="PF00043">
    <property type="entry name" value="GST_C"/>
    <property type="match status" value="1"/>
</dbReference>
<dbReference type="PROSITE" id="PS50405">
    <property type="entry name" value="GST_CTER"/>
    <property type="match status" value="1"/>
</dbReference>
<dbReference type="Proteomes" id="UP000027135">
    <property type="component" value="Unassembled WGS sequence"/>
</dbReference>
<dbReference type="SFLD" id="SFLDS00019">
    <property type="entry name" value="Glutathione_Transferase_(cytos"/>
    <property type="match status" value="1"/>
</dbReference>
<evidence type="ECO:0000259" key="8">
    <source>
        <dbReference type="PROSITE" id="PS50404"/>
    </source>
</evidence>
<dbReference type="Gene3D" id="1.20.1050.10">
    <property type="match status" value="1"/>
</dbReference>
<dbReference type="InParanoid" id="A0A067QYX3"/>
<evidence type="ECO:0000313" key="10">
    <source>
        <dbReference type="EMBL" id="KDR15740.1"/>
    </source>
</evidence>
<organism evidence="10 11">
    <name type="scientific">Zootermopsis nevadensis</name>
    <name type="common">Dampwood termite</name>
    <dbReference type="NCBI Taxonomy" id="136037"/>
    <lineage>
        <taxon>Eukaryota</taxon>
        <taxon>Metazoa</taxon>
        <taxon>Ecdysozoa</taxon>
        <taxon>Arthropoda</taxon>
        <taxon>Hexapoda</taxon>
        <taxon>Insecta</taxon>
        <taxon>Pterygota</taxon>
        <taxon>Neoptera</taxon>
        <taxon>Polyneoptera</taxon>
        <taxon>Dictyoptera</taxon>
        <taxon>Blattodea</taxon>
        <taxon>Blattoidea</taxon>
        <taxon>Termitoidae</taxon>
        <taxon>Termopsidae</taxon>
        <taxon>Zootermopsis</taxon>
    </lineage>
</organism>
<dbReference type="PROSITE" id="PS50404">
    <property type="entry name" value="GST_NTER"/>
    <property type="match status" value="1"/>
</dbReference>
<dbReference type="InterPro" id="IPR036249">
    <property type="entry name" value="Thioredoxin-like_sf"/>
</dbReference>
<evidence type="ECO:0000259" key="9">
    <source>
        <dbReference type="PROSITE" id="PS50405"/>
    </source>
</evidence>